<reference evidence="2 3" key="1">
    <citation type="submission" date="2019-10" db="EMBL/GenBank/DDBJ databases">
        <title>Genome Sequences from Six Type Strain Members of the Archaeal Family Sulfolobaceae: Acidianus ambivalens, Acidianus infernus, Metallosphaera prunae, Stygiolobus azoricus, Sulfolobus metallicus, and Sulfurisphaera ohwakuensis.</title>
        <authorList>
            <person name="Counts J.A."/>
            <person name="Kelly R.M."/>
        </authorList>
    </citation>
    <scope>NUCLEOTIDE SEQUENCE [LARGE SCALE GENOMIC DNA]</scope>
    <source>
        <strain evidence="2 3">TA-1</strain>
    </source>
</reference>
<proteinExistence type="predicted"/>
<dbReference type="EMBL" id="CP045484">
    <property type="protein sequence ID" value="QGR16165.1"/>
    <property type="molecule type" value="Genomic_DNA"/>
</dbReference>
<evidence type="ECO:0000313" key="4">
    <source>
        <dbReference type="Proteomes" id="UP000582213"/>
    </source>
</evidence>
<accession>A0A650CES4</accession>
<keyword evidence="3" id="KW-1185">Reference proteome</keyword>
<sequence>MNILDELKNTYDLSDEDIEYALQKAKGILLGFAMEYKAIRVLENMEFKNVRYVDLPTHDLEAEKCGKKYYIEVKASSKSPTKEYTAHKLAMIAMLDGIHLTLVMKPSPHLFSTEEILSMPKKVLLNFFRYAYKGEVENLKMLLNNSKTREILLSYERIIKTYTSRYSEESLSIIESLF</sequence>
<reference evidence="1 4" key="2">
    <citation type="submission" date="2020-08" db="EMBL/GenBank/DDBJ databases">
        <title>Genomic Encyclopedia of Type Strains, Phase IV (KMG-IV): sequencing the most valuable type-strain genomes for metagenomic binning, comparative biology and taxonomic classification.</title>
        <authorList>
            <person name="Goeker M."/>
        </authorList>
    </citation>
    <scope>NUCLEOTIDE SEQUENCE [LARGE SCALE GENOMIC DNA]</scope>
    <source>
        <strain evidence="1 4">DSM 12421</strain>
    </source>
</reference>
<name>A0A650CES4_SULOH</name>
<dbReference type="OrthoDB" id="40903at2157"/>
<dbReference type="EMBL" id="JACHFY010000002">
    <property type="protein sequence ID" value="MBB5252903.1"/>
    <property type="molecule type" value="Genomic_DNA"/>
</dbReference>
<dbReference type="RefSeq" id="WP_156013744.1">
    <property type="nucleotide sequence ID" value="NZ_CP045484.1"/>
</dbReference>
<dbReference type="GeneID" id="42800058"/>
<evidence type="ECO:0000313" key="3">
    <source>
        <dbReference type="Proteomes" id="UP000427373"/>
    </source>
</evidence>
<dbReference type="AlphaFoldDB" id="A0A650CES4"/>
<protein>
    <submittedName>
        <fullName evidence="1">Putative Fe-S cluster-containing protein</fullName>
    </submittedName>
</protein>
<evidence type="ECO:0000313" key="1">
    <source>
        <dbReference type="EMBL" id="MBB5252903.1"/>
    </source>
</evidence>
<dbReference type="KEGG" id="soh:D1869_02385"/>
<organism evidence="2 3">
    <name type="scientific">Sulfurisphaera ohwakuensis</name>
    <dbReference type="NCBI Taxonomy" id="69656"/>
    <lineage>
        <taxon>Archaea</taxon>
        <taxon>Thermoproteota</taxon>
        <taxon>Thermoprotei</taxon>
        <taxon>Sulfolobales</taxon>
        <taxon>Sulfolobaceae</taxon>
        <taxon>Sulfurisphaera</taxon>
    </lineage>
</organism>
<dbReference type="Proteomes" id="UP000582213">
    <property type="component" value="Unassembled WGS sequence"/>
</dbReference>
<evidence type="ECO:0000313" key="2">
    <source>
        <dbReference type="EMBL" id="QGR16165.1"/>
    </source>
</evidence>
<dbReference type="Proteomes" id="UP000427373">
    <property type="component" value="Chromosome"/>
</dbReference>
<gene>
    <name evidence="2" type="ORF">D1869_02385</name>
    <name evidence="1" type="ORF">HNQ62_000636</name>
</gene>